<feature type="region of interest" description="Disordered" evidence="2">
    <location>
        <begin position="80"/>
        <end position="100"/>
    </location>
</feature>
<name>A0AAJ0I2K8_9PEZI</name>
<feature type="region of interest" description="Disordered" evidence="2">
    <location>
        <begin position="275"/>
        <end position="387"/>
    </location>
</feature>
<evidence type="ECO:0000259" key="3">
    <source>
        <dbReference type="PROSITE" id="PS50158"/>
    </source>
</evidence>
<gene>
    <name evidence="4" type="ORF">B0T23DRAFT_407325</name>
</gene>
<feature type="compositionally biased region" description="Basic residues" evidence="2">
    <location>
        <begin position="351"/>
        <end position="370"/>
    </location>
</feature>
<feature type="compositionally biased region" description="Basic residues" evidence="2">
    <location>
        <begin position="192"/>
        <end position="203"/>
    </location>
</feature>
<evidence type="ECO:0000313" key="5">
    <source>
        <dbReference type="Proteomes" id="UP001285908"/>
    </source>
</evidence>
<protein>
    <recommendedName>
        <fullName evidence="3">CCHC-type domain-containing protein</fullName>
    </recommendedName>
</protein>
<evidence type="ECO:0000313" key="4">
    <source>
        <dbReference type="EMBL" id="KAK3488153.1"/>
    </source>
</evidence>
<feature type="compositionally biased region" description="Polar residues" evidence="2">
    <location>
        <begin position="204"/>
        <end position="217"/>
    </location>
</feature>
<dbReference type="EMBL" id="JAULSX010000007">
    <property type="protein sequence ID" value="KAK3488153.1"/>
    <property type="molecule type" value="Genomic_DNA"/>
</dbReference>
<keyword evidence="1" id="KW-0862">Zinc</keyword>
<accession>A0AAJ0I2K8</accession>
<dbReference type="AlphaFoldDB" id="A0AAJ0I2K8"/>
<feature type="compositionally biased region" description="Basic and acidic residues" evidence="2">
    <location>
        <begin position="306"/>
        <end position="350"/>
    </location>
</feature>
<dbReference type="RefSeq" id="XP_062690280.1">
    <property type="nucleotide sequence ID" value="XM_062839178.1"/>
</dbReference>
<reference evidence="4 5" key="1">
    <citation type="journal article" date="2023" name="Mol. Phylogenet. Evol.">
        <title>Genome-scale phylogeny and comparative genomics of the fungal order Sordariales.</title>
        <authorList>
            <person name="Hensen N."/>
            <person name="Bonometti L."/>
            <person name="Westerberg I."/>
            <person name="Brannstrom I.O."/>
            <person name="Guillou S."/>
            <person name="Cros-Aarteil S."/>
            <person name="Calhoun S."/>
            <person name="Haridas S."/>
            <person name="Kuo A."/>
            <person name="Mondo S."/>
            <person name="Pangilinan J."/>
            <person name="Riley R."/>
            <person name="LaButti K."/>
            <person name="Andreopoulos B."/>
            <person name="Lipzen A."/>
            <person name="Chen C."/>
            <person name="Yan M."/>
            <person name="Daum C."/>
            <person name="Ng V."/>
            <person name="Clum A."/>
            <person name="Steindorff A."/>
            <person name="Ohm R.A."/>
            <person name="Martin F."/>
            <person name="Silar P."/>
            <person name="Natvig D.O."/>
            <person name="Lalanne C."/>
            <person name="Gautier V."/>
            <person name="Ament-Velasquez S.L."/>
            <person name="Kruys A."/>
            <person name="Hutchinson M.I."/>
            <person name="Powell A.J."/>
            <person name="Barry K."/>
            <person name="Miller A.N."/>
            <person name="Grigoriev I.V."/>
            <person name="Debuchy R."/>
            <person name="Gladieux P."/>
            <person name="Hiltunen Thoren M."/>
            <person name="Johannesson H."/>
        </authorList>
    </citation>
    <scope>NUCLEOTIDE SEQUENCE [LARGE SCALE GENOMIC DNA]</scope>
    <source>
        <strain evidence="4 5">FGSC 10403</strain>
    </source>
</reference>
<dbReference type="GO" id="GO:0003676">
    <property type="term" value="F:nucleic acid binding"/>
    <property type="evidence" value="ECO:0007669"/>
    <property type="project" value="InterPro"/>
</dbReference>
<sequence length="857" mass="96497">MTWLSDHLLELDSSDERLFSHEIAKWCFFLKDAGYDSTNVVGTFEEWLHEHSHAEPLSARRLSLAELEIKKFYDIPTKAPRLVPTDEPCQPSPPPEKTLQQFPSINEASEAHPVAGFGQIHPDRLKLSRYGDNKHEEGEVIDVDDWQRPVVAISSDEDVDPQTKNTMSFLTGANRMVFGEDEAIMTTDLQGKKKKTKKAKKSRAQTMQSGPTSIQTQEKNKTSCGRCGVPGHYHMQCPTNLDPSFDKSPPDEYKCNFCNRYGDHYATVCKRNMNPTSLTQQRKRFAERGRQLHPSRGRSSSPLRGPNDKRHIGRERSPYRVPRDRHHYDRESSPYRESETRHHVDRDRSRERRKSRERYRRRRSRSRSRSRSPSPLRQALPRRDNPRAIREYRLKHPCRQPSFHKLEPSSPPQFRALDHGDTFEHMPDAPYRPLGSRPTGVKIRGRGSSLYYDDNVKGVMPASVYGNEDLMSRKTHQPQMPAPHQVDYVYRPALYEGSFITELTDLIASTTVSPLARAPMKSRLPEVFKNDLRQSSGSCVIEPTINTTLVKPELVPNIVREPSPPVELGVTEKRLDGRHGTRYHPAILELFKNRKNVWINKIDKAMRSQASSFFWDTDPKDPEEELNVSADTNAESASDTVMTEAEPVGTAIDEANSEATPVALLTDGPRRVDSTPAIDVVMENHTEMQILYRDEDGVQTHHPCGDGRIGFKPPVDAAMEDDEPLGFSAAVDVSAIVDEVIAEVAAKTTSGSVEKESPSIVATTRSETLSLPKTINLTSAESAHIVRKVKPGHGVTVNDHDNCTSMEGAEEVGDSSKSETAIKDVMNVEADLEPVEIKISQPEDQVDVTVFEGSKAQ</sequence>
<dbReference type="GO" id="GO:0008270">
    <property type="term" value="F:zinc ion binding"/>
    <property type="evidence" value="ECO:0007669"/>
    <property type="project" value="UniProtKB-KW"/>
</dbReference>
<comment type="caution">
    <text evidence="4">The sequence shown here is derived from an EMBL/GenBank/DDBJ whole genome shotgun (WGS) entry which is preliminary data.</text>
</comment>
<dbReference type="GeneID" id="87876800"/>
<dbReference type="Gene3D" id="4.10.60.10">
    <property type="entry name" value="Zinc finger, CCHC-type"/>
    <property type="match status" value="1"/>
</dbReference>
<keyword evidence="5" id="KW-1185">Reference proteome</keyword>
<dbReference type="PROSITE" id="PS50158">
    <property type="entry name" value="ZF_CCHC"/>
    <property type="match status" value="1"/>
</dbReference>
<keyword evidence="1" id="KW-0479">Metal-binding</keyword>
<proteinExistence type="predicted"/>
<keyword evidence="1" id="KW-0863">Zinc-finger</keyword>
<organism evidence="4 5">
    <name type="scientific">Neurospora hispaniola</name>
    <dbReference type="NCBI Taxonomy" id="588809"/>
    <lineage>
        <taxon>Eukaryota</taxon>
        <taxon>Fungi</taxon>
        <taxon>Dikarya</taxon>
        <taxon>Ascomycota</taxon>
        <taxon>Pezizomycotina</taxon>
        <taxon>Sordariomycetes</taxon>
        <taxon>Sordariomycetidae</taxon>
        <taxon>Sordariales</taxon>
        <taxon>Sordariaceae</taxon>
        <taxon>Neurospora</taxon>
    </lineage>
</organism>
<dbReference type="Proteomes" id="UP001285908">
    <property type="component" value="Unassembled WGS sequence"/>
</dbReference>
<feature type="domain" description="CCHC-type" evidence="3">
    <location>
        <begin position="224"/>
        <end position="238"/>
    </location>
</feature>
<evidence type="ECO:0000256" key="1">
    <source>
        <dbReference type="PROSITE-ProRule" id="PRU00047"/>
    </source>
</evidence>
<evidence type="ECO:0000256" key="2">
    <source>
        <dbReference type="SAM" id="MobiDB-lite"/>
    </source>
</evidence>
<feature type="region of interest" description="Disordered" evidence="2">
    <location>
        <begin position="422"/>
        <end position="442"/>
    </location>
</feature>
<dbReference type="InterPro" id="IPR001878">
    <property type="entry name" value="Znf_CCHC"/>
</dbReference>
<feature type="region of interest" description="Disordered" evidence="2">
    <location>
        <begin position="189"/>
        <end position="221"/>
    </location>
</feature>